<evidence type="ECO:0000313" key="3">
    <source>
        <dbReference type="EMBL" id="UOF91451.1"/>
    </source>
</evidence>
<dbReference type="Pfam" id="PF02517">
    <property type="entry name" value="Rce1-like"/>
    <property type="match status" value="1"/>
</dbReference>
<keyword evidence="4" id="KW-1185">Reference proteome</keyword>
<evidence type="ECO:0000313" key="4">
    <source>
        <dbReference type="Proteomes" id="UP000830167"/>
    </source>
</evidence>
<dbReference type="Proteomes" id="UP000830167">
    <property type="component" value="Chromosome"/>
</dbReference>
<dbReference type="GO" id="GO:0008237">
    <property type="term" value="F:metallopeptidase activity"/>
    <property type="evidence" value="ECO:0007669"/>
    <property type="project" value="UniProtKB-KW"/>
</dbReference>
<sequence>MTRQQQGTFRTSMYWVLAVLAGLFLFIAFNYNDLSSTKGQVKVGKRQAESIASTFWSKRQVNPGSFQRTAILQDDTAVDGYISLHHLEKSYEKQFSHIHPLQYWEVTYYRPHDTKQYFTRINPFDGTVIGFGMHSSIASPYMDTGQMIDSAKAYAVEQLKQLQQQQPRQNVDIVYIGKSRESDGLHFTFADKQAKIGQAPMQVHVQVFAGTNQPNGFATSFAVPKADRSWFALQSKRSKIMTWVFMIGQFLLFVGALLVLYRKRRQGVRYGRGFPLLVLAFVLDLLINVNTLPQLQSQMGFAAIAARGNWMSDGWIGFFVEMTAILEVGMLYFITVAGGALAKDVMGEERWLSWRHPDWPIRVRNAAFRGYGIAIIWLGLQTLFYWIGQTYFHVWEQNDMGSSPWNNVVPALIPAAAWFAGINEEITFRLFGYGLLKKLFKKTWLALLIPAMIWALGHSLYPVYPVYTRFVELTIFGTLIGWCMLKWDLETVIFAHVSFDSILMSLSLLSDQPVRMAPAAIFWAILPLLAGVAAGSLQRMGKHIFQKDLI</sequence>
<evidence type="ECO:0000256" key="1">
    <source>
        <dbReference type="SAM" id="Phobius"/>
    </source>
</evidence>
<dbReference type="EMBL" id="CP089291">
    <property type="protein sequence ID" value="UOF91451.1"/>
    <property type="molecule type" value="Genomic_DNA"/>
</dbReference>
<keyword evidence="3" id="KW-0482">Metalloprotease</keyword>
<dbReference type="RefSeq" id="WP_347438146.1">
    <property type="nucleotide sequence ID" value="NZ_CP089291.1"/>
</dbReference>
<keyword evidence="3" id="KW-0645">Protease</keyword>
<feature type="domain" description="CAAX prenyl protease 2/Lysostaphin resistance protein A-like" evidence="2">
    <location>
        <begin position="411"/>
        <end position="501"/>
    </location>
</feature>
<organism evidence="3 4">
    <name type="scientific">Fodinisporobacter ferrooxydans</name>
    <dbReference type="NCBI Taxonomy" id="2901836"/>
    <lineage>
        <taxon>Bacteria</taxon>
        <taxon>Bacillati</taxon>
        <taxon>Bacillota</taxon>
        <taxon>Bacilli</taxon>
        <taxon>Bacillales</taxon>
        <taxon>Alicyclobacillaceae</taxon>
        <taxon>Fodinisporobacter</taxon>
    </lineage>
</organism>
<feature type="transmembrane region" description="Helical" evidence="1">
    <location>
        <begin position="273"/>
        <end position="295"/>
    </location>
</feature>
<accession>A0ABY4CLS0</accession>
<feature type="transmembrane region" description="Helical" evidence="1">
    <location>
        <begin position="240"/>
        <end position="261"/>
    </location>
</feature>
<evidence type="ECO:0000259" key="2">
    <source>
        <dbReference type="Pfam" id="PF02517"/>
    </source>
</evidence>
<keyword evidence="1" id="KW-0472">Membrane</keyword>
<name>A0ABY4CLS0_9BACL</name>
<feature type="transmembrane region" description="Helical" evidence="1">
    <location>
        <begin position="516"/>
        <end position="537"/>
    </location>
</feature>
<gene>
    <name evidence="3" type="ORF">LSG31_04135</name>
</gene>
<feature type="transmembrane region" description="Helical" evidence="1">
    <location>
        <begin position="315"/>
        <end position="342"/>
    </location>
</feature>
<protein>
    <submittedName>
        <fullName evidence="3">CPBP family intramembrane metalloprotease</fullName>
    </submittedName>
</protein>
<keyword evidence="1" id="KW-1133">Transmembrane helix</keyword>
<dbReference type="InterPro" id="IPR003675">
    <property type="entry name" value="Rce1/LyrA-like_dom"/>
</dbReference>
<reference evidence="3" key="1">
    <citation type="submission" date="2021-12" db="EMBL/GenBank/DDBJ databases">
        <title>Alicyclobacillaceae gen. nov., sp. nov., isolated from chalcocite enrichment system.</title>
        <authorList>
            <person name="Jiang Z."/>
        </authorList>
    </citation>
    <scope>NUCLEOTIDE SEQUENCE</scope>
    <source>
        <strain evidence="3">MYW30-H2</strain>
    </source>
</reference>
<keyword evidence="1" id="KW-0812">Transmembrane</keyword>
<feature type="transmembrane region" description="Helical" evidence="1">
    <location>
        <begin position="12"/>
        <end position="31"/>
    </location>
</feature>
<keyword evidence="3" id="KW-0378">Hydrolase</keyword>
<feature type="transmembrane region" description="Helical" evidence="1">
    <location>
        <begin position="370"/>
        <end position="388"/>
    </location>
</feature>
<proteinExistence type="predicted"/>
<feature type="transmembrane region" description="Helical" evidence="1">
    <location>
        <begin position="443"/>
        <end position="461"/>
    </location>
</feature>
<feature type="transmembrane region" description="Helical" evidence="1">
    <location>
        <begin position="467"/>
        <end position="485"/>
    </location>
</feature>